<protein>
    <submittedName>
        <fullName evidence="2">MOSC domain-containing protein</fullName>
    </submittedName>
</protein>
<dbReference type="SUPFAM" id="SSF50800">
    <property type="entry name" value="PK beta-barrel domain-like"/>
    <property type="match status" value="1"/>
</dbReference>
<dbReference type="Proteomes" id="UP001597128">
    <property type="component" value="Unassembled WGS sequence"/>
</dbReference>
<evidence type="ECO:0000313" key="2">
    <source>
        <dbReference type="EMBL" id="MFD0914271.1"/>
    </source>
</evidence>
<dbReference type="InterPro" id="IPR011037">
    <property type="entry name" value="Pyrv_Knase-like_insert_dom_sf"/>
</dbReference>
<gene>
    <name evidence="2" type="ORF">ACFQ1Z_11980</name>
</gene>
<reference evidence="3" key="1">
    <citation type="journal article" date="2019" name="Int. J. Syst. Evol. Microbiol.">
        <title>The Global Catalogue of Microorganisms (GCM) 10K type strain sequencing project: providing services to taxonomists for standard genome sequencing and annotation.</title>
        <authorList>
            <consortium name="The Broad Institute Genomics Platform"/>
            <consortium name="The Broad Institute Genome Sequencing Center for Infectious Disease"/>
            <person name="Wu L."/>
            <person name="Ma J."/>
        </authorList>
    </citation>
    <scope>NUCLEOTIDE SEQUENCE [LARGE SCALE GENOMIC DNA]</scope>
    <source>
        <strain evidence="3">CCUG 58412</strain>
    </source>
</reference>
<comment type="caution">
    <text evidence="2">The sequence shown here is derived from an EMBL/GenBank/DDBJ whole genome shotgun (WGS) entry which is preliminary data.</text>
</comment>
<organism evidence="2 3">
    <name type="scientific">Methylophilus luteus</name>
    <dbReference type="NCBI Taxonomy" id="640108"/>
    <lineage>
        <taxon>Bacteria</taxon>
        <taxon>Pseudomonadati</taxon>
        <taxon>Pseudomonadota</taxon>
        <taxon>Betaproteobacteria</taxon>
        <taxon>Nitrosomonadales</taxon>
        <taxon>Methylophilaceae</taxon>
        <taxon>Methylophilus</taxon>
    </lineage>
</organism>
<evidence type="ECO:0000313" key="3">
    <source>
        <dbReference type="Proteomes" id="UP001597128"/>
    </source>
</evidence>
<dbReference type="RefSeq" id="WP_379057881.1">
    <property type="nucleotide sequence ID" value="NZ_JBHTKB010000002.1"/>
</dbReference>
<accession>A0ABW3F762</accession>
<dbReference type="Pfam" id="PF03473">
    <property type="entry name" value="MOSC"/>
    <property type="match status" value="1"/>
</dbReference>
<proteinExistence type="predicted"/>
<sequence length="191" mass="20455">MQPVTLRQLTKQFSQPGRLDAIYLRPGRGQPCLQQDQADAIANLGLQGDRASLRQSSAPNGSKRQVTLLQAEHLPVIAALTGHAQIDPALLRRNLIVSGINLLATKSLFKDQPLLLLIGDVVLEVTGPCEPCSKMEQVLGPGGYNAMRGHGGITARILRGGILRIGDTVQVVIKTDTDKAQHSSLPLFGSD</sequence>
<dbReference type="Gene3D" id="2.40.33.20">
    <property type="entry name" value="PK beta-barrel domain-like"/>
    <property type="match status" value="1"/>
</dbReference>
<name>A0ABW3F762_9PROT</name>
<dbReference type="InterPro" id="IPR005302">
    <property type="entry name" value="MoCF_Sase_C"/>
</dbReference>
<dbReference type="EMBL" id="JBHTKB010000002">
    <property type="protein sequence ID" value="MFD0914271.1"/>
    <property type="molecule type" value="Genomic_DNA"/>
</dbReference>
<dbReference type="PANTHER" id="PTHR36930">
    <property type="entry name" value="METAL-SULFUR CLUSTER BIOSYNTHESIS PROTEINS YUAD-RELATED"/>
    <property type="match status" value="1"/>
</dbReference>
<evidence type="ECO:0000259" key="1">
    <source>
        <dbReference type="PROSITE" id="PS51340"/>
    </source>
</evidence>
<feature type="domain" description="MOSC" evidence="1">
    <location>
        <begin position="33"/>
        <end position="172"/>
    </location>
</feature>
<keyword evidence="3" id="KW-1185">Reference proteome</keyword>
<dbReference type="PROSITE" id="PS51340">
    <property type="entry name" value="MOSC"/>
    <property type="match status" value="1"/>
</dbReference>
<dbReference type="InterPro" id="IPR052716">
    <property type="entry name" value="MOSC_domain"/>
</dbReference>
<dbReference type="PANTHER" id="PTHR36930:SF1">
    <property type="entry name" value="MOSC DOMAIN-CONTAINING PROTEIN"/>
    <property type="match status" value="1"/>
</dbReference>